<feature type="non-terminal residue" evidence="2">
    <location>
        <position position="1"/>
    </location>
</feature>
<gene>
    <name evidence="2" type="ORF">VP01_6290g2</name>
</gene>
<evidence type="ECO:0000313" key="2">
    <source>
        <dbReference type="EMBL" id="KNZ47603.1"/>
    </source>
</evidence>
<dbReference type="VEuPathDB" id="FungiDB:VP01_6290g2"/>
<accession>A0A0L6UGE1</accession>
<organism evidence="2 3">
    <name type="scientific">Puccinia sorghi</name>
    <dbReference type="NCBI Taxonomy" id="27349"/>
    <lineage>
        <taxon>Eukaryota</taxon>
        <taxon>Fungi</taxon>
        <taxon>Dikarya</taxon>
        <taxon>Basidiomycota</taxon>
        <taxon>Pucciniomycotina</taxon>
        <taxon>Pucciniomycetes</taxon>
        <taxon>Pucciniales</taxon>
        <taxon>Pucciniaceae</taxon>
        <taxon>Puccinia</taxon>
    </lineage>
</organism>
<dbReference type="Proteomes" id="UP000037035">
    <property type="component" value="Unassembled WGS sequence"/>
</dbReference>
<feature type="region of interest" description="Disordered" evidence="1">
    <location>
        <begin position="1"/>
        <end position="21"/>
    </location>
</feature>
<comment type="caution">
    <text evidence="2">The sequence shown here is derived from an EMBL/GenBank/DDBJ whole genome shotgun (WGS) entry which is preliminary data.</text>
</comment>
<proteinExistence type="predicted"/>
<keyword evidence="3" id="KW-1185">Reference proteome</keyword>
<dbReference type="AlphaFoldDB" id="A0A0L6UGE1"/>
<evidence type="ECO:0000256" key="1">
    <source>
        <dbReference type="SAM" id="MobiDB-lite"/>
    </source>
</evidence>
<feature type="compositionally biased region" description="Polar residues" evidence="1">
    <location>
        <begin position="9"/>
        <end position="21"/>
    </location>
</feature>
<dbReference type="OrthoDB" id="10617774at2759"/>
<dbReference type="EMBL" id="LAVV01011597">
    <property type="protein sequence ID" value="KNZ47603.1"/>
    <property type="molecule type" value="Genomic_DNA"/>
</dbReference>
<protein>
    <submittedName>
        <fullName evidence="2">Uncharacterized protein</fullName>
    </submittedName>
</protein>
<evidence type="ECO:0000313" key="3">
    <source>
        <dbReference type="Proteomes" id="UP000037035"/>
    </source>
</evidence>
<name>A0A0L6UGE1_9BASI</name>
<reference evidence="2 3" key="1">
    <citation type="submission" date="2015-08" db="EMBL/GenBank/DDBJ databases">
        <title>Next Generation Sequencing and Analysis of the Genome of Puccinia sorghi L Schw, the Causal Agent of Maize Common Rust.</title>
        <authorList>
            <person name="Rochi L."/>
            <person name="Burguener G."/>
            <person name="Darino M."/>
            <person name="Turjanski A."/>
            <person name="Kreff E."/>
            <person name="Dieguez M.J."/>
            <person name="Sacco F."/>
        </authorList>
    </citation>
    <scope>NUCLEOTIDE SEQUENCE [LARGE SCALE GENOMIC DNA]</scope>
    <source>
        <strain evidence="2 3">RO10H11247</strain>
    </source>
</reference>
<sequence>VEKVITEGMQPSTSLKKLQETSIQDQNRAKLAIQKFAKLEHLRKSQKINDLLPKNEGQDFHFLIQQGQGKQHGKMDNAPCFNEQEILVTSDEDIPKARAEYSAKLASDPTGISTDPTKWTHV</sequence>